<dbReference type="AlphaFoldDB" id="A0A1W1HDJ9"/>
<dbReference type="CDD" id="cd09854">
    <property type="entry name" value="PIN_VapC-like"/>
    <property type="match status" value="1"/>
</dbReference>
<dbReference type="OrthoDB" id="9802272at2"/>
<proteinExistence type="predicted"/>
<evidence type="ECO:0000313" key="2">
    <source>
        <dbReference type="EMBL" id="SLM30574.1"/>
    </source>
</evidence>
<dbReference type="EMBL" id="FWEV01000148">
    <property type="protein sequence ID" value="SLM30574.1"/>
    <property type="molecule type" value="Genomic_DNA"/>
</dbReference>
<evidence type="ECO:0000313" key="3">
    <source>
        <dbReference type="Proteomes" id="UP000191931"/>
    </source>
</evidence>
<dbReference type="PANTHER" id="PTHR34610">
    <property type="entry name" value="SSL7007 PROTEIN"/>
    <property type="match status" value="1"/>
</dbReference>
<dbReference type="Pfam" id="PF13470">
    <property type="entry name" value="PIN_3"/>
    <property type="match status" value="1"/>
</dbReference>
<dbReference type="SUPFAM" id="SSF88723">
    <property type="entry name" value="PIN domain-like"/>
    <property type="match status" value="1"/>
</dbReference>
<dbReference type="InterPro" id="IPR002716">
    <property type="entry name" value="PIN_dom"/>
</dbReference>
<dbReference type="Proteomes" id="UP000191931">
    <property type="component" value="Unassembled WGS sequence"/>
</dbReference>
<dbReference type="InterPro" id="IPR002850">
    <property type="entry name" value="PIN_toxin-like"/>
</dbReference>
<name>A0A1W1HDJ9_9BACT</name>
<gene>
    <name evidence="2" type="ORF">MTBBW1_2310022</name>
</gene>
<sequence length="144" mass="17316">MKFKTVPDTNIIIATQSKNPKSPNREYFERWLYNDEFDLLYSEDTLLEYSLKLRHKGFSKEKRKAIIKNISKLGFRIYIEFFHLRAYPEDPDDVVFVLCAQNGNATHLISYDKHILDLKYRSEFDFKICQIIEFLQELRESQNH</sequence>
<feature type="domain" description="PIN" evidence="1">
    <location>
        <begin position="5"/>
        <end position="114"/>
    </location>
</feature>
<accession>A0A1W1HDJ9</accession>
<dbReference type="InterPro" id="IPR029060">
    <property type="entry name" value="PIN-like_dom_sf"/>
</dbReference>
<evidence type="ECO:0000259" key="1">
    <source>
        <dbReference type="Pfam" id="PF13470"/>
    </source>
</evidence>
<dbReference type="RefSeq" id="WP_080808747.1">
    <property type="nucleotide sequence ID" value="NZ_LT828562.1"/>
</dbReference>
<protein>
    <submittedName>
        <fullName evidence="2">Nucleic acid-binding protein contains PIN domain-like protein</fullName>
    </submittedName>
</protein>
<reference evidence="2 3" key="1">
    <citation type="submission" date="2017-03" db="EMBL/GenBank/DDBJ databases">
        <authorList>
            <person name="Afonso C.L."/>
            <person name="Miller P.J."/>
            <person name="Scott M.A."/>
            <person name="Spackman E."/>
            <person name="Goraichik I."/>
            <person name="Dimitrov K.M."/>
            <person name="Suarez D.L."/>
            <person name="Swayne D.E."/>
        </authorList>
    </citation>
    <scope>NUCLEOTIDE SEQUENCE [LARGE SCALE GENOMIC DNA]</scope>
    <source>
        <strain evidence="2">PRJEB14757</strain>
    </source>
</reference>
<keyword evidence="3" id="KW-1185">Reference proteome</keyword>
<organism evidence="2 3">
    <name type="scientific">Desulfamplus magnetovallimortis</name>
    <dbReference type="NCBI Taxonomy" id="1246637"/>
    <lineage>
        <taxon>Bacteria</taxon>
        <taxon>Pseudomonadati</taxon>
        <taxon>Thermodesulfobacteriota</taxon>
        <taxon>Desulfobacteria</taxon>
        <taxon>Desulfobacterales</taxon>
        <taxon>Desulfobacteraceae</taxon>
        <taxon>Desulfamplus</taxon>
    </lineage>
</organism>
<dbReference type="PANTHER" id="PTHR34610:SF3">
    <property type="entry name" value="SSL7007 PROTEIN"/>
    <property type="match status" value="1"/>
</dbReference>